<reference evidence="2" key="1">
    <citation type="journal article" date="2011" name="Nature">
        <title>Genome sequence and analysis of the tuber crop potato.</title>
        <authorList>
            <consortium name="The Potato Genome Sequencing Consortium"/>
        </authorList>
    </citation>
    <scope>NUCLEOTIDE SEQUENCE [LARGE SCALE GENOMIC DNA]</scope>
    <source>
        <strain evidence="2">cv. DM1-3 516 R44</strain>
    </source>
</reference>
<accession>M1B146</accession>
<reference evidence="1" key="2">
    <citation type="submission" date="2015-06" db="UniProtKB">
        <authorList>
            <consortium name="EnsemblPlants"/>
        </authorList>
    </citation>
    <scope>IDENTIFICATION</scope>
    <source>
        <strain evidence="1">DM1-3 516 R44</strain>
    </source>
</reference>
<dbReference type="HOGENOM" id="CLU_2337643_0_0_1"/>
<gene>
    <name evidence="1" type="primary">LOC102578331</name>
</gene>
<dbReference type="OrthoDB" id="248923at2759"/>
<evidence type="ECO:0000313" key="2">
    <source>
        <dbReference type="Proteomes" id="UP000011115"/>
    </source>
</evidence>
<dbReference type="ExpressionAtlas" id="M1B146">
    <property type="expression patterns" value="baseline"/>
</dbReference>
<dbReference type="Gramene" id="PGSC0003DMT400034695">
    <property type="protein sequence ID" value="PGSC0003DMT400034695"/>
    <property type="gene ID" value="PGSC0003DMG400013332"/>
</dbReference>
<dbReference type="EnsemblPlants" id="PGSC0003DMT400034695">
    <property type="protein sequence ID" value="PGSC0003DMT400034695"/>
    <property type="gene ID" value="PGSC0003DMG400013332"/>
</dbReference>
<keyword evidence="2" id="KW-1185">Reference proteome</keyword>
<name>M1B146_SOLTU</name>
<dbReference type="AlphaFoldDB" id="M1B146"/>
<dbReference type="Proteomes" id="UP000011115">
    <property type="component" value="Unassembled WGS sequence"/>
</dbReference>
<organism evidence="1 2">
    <name type="scientific">Solanum tuberosum</name>
    <name type="common">Potato</name>
    <dbReference type="NCBI Taxonomy" id="4113"/>
    <lineage>
        <taxon>Eukaryota</taxon>
        <taxon>Viridiplantae</taxon>
        <taxon>Streptophyta</taxon>
        <taxon>Embryophyta</taxon>
        <taxon>Tracheophyta</taxon>
        <taxon>Spermatophyta</taxon>
        <taxon>Magnoliopsida</taxon>
        <taxon>eudicotyledons</taxon>
        <taxon>Gunneridae</taxon>
        <taxon>Pentapetalae</taxon>
        <taxon>asterids</taxon>
        <taxon>lamiids</taxon>
        <taxon>Solanales</taxon>
        <taxon>Solanaceae</taxon>
        <taxon>Solanoideae</taxon>
        <taxon>Solaneae</taxon>
        <taxon>Solanum</taxon>
    </lineage>
</organism>
<evidence type="ECO:0000313" key="1">
    <source>
        <dbReference type="EnsemblPlants" id="PGSC0003DMT400034695"/>
    </source>
</evidence>
<proteinExistence type="predicted"/>
<sequence>MQKVLRFLENKTHRSLDHFGFIADLRLYFGFKWGWNIWCRYVRMERLWKQKQPMELLHATTGFIRKEVKPAQIALPRFLLGLVDLHIGRTFWYLICCA</sequence>
<protein>
    <submittedName>
        <fullName evidence="1">Isocitrate dehydrogenase [NADP]</fullName>
    </submittedName>
</protein>